<dbReference type="GO" id="GO:0016020">
    <property type="term" value="C:membrane"/>
    <property type="evidence" value="ECO:0007669"/>
    <property type="project" value="TreeGrafter"/>
</dbReference>
<proteinExistence type="predicted"/>
<dbReference type="OrthoDB" id="432953at2759"/>
<feature type="compositionally biased region" description="Acidic residues" evidence="1">
    <location>
        <begin position="697"/>
        <end position="706"/>
    </location>
</feature>
<dbReference type="InterPro" id="IPR026705">
    <property type="entry name" value="Hid-1/Ecm30"/>
</dbReference>
<feature type="compositionally biased region" description="Polar residues" evidence="1">
    <location>
        <begin position="651"/>
        <end position="666"/>
    </location>
</feature>
<gene>
    <name evidence="2" type="ORF">SAMEA4029010_CIC11G00000004401</name>
</gene>
<dbReference type="EMBL" id="LT635756">
    <property type="protein sequence ID" value="SGZ47397.1"/>
    <property type="molecule type" value="Genomic_DNA"/>
</dbReference>
<evidence type="ECO:0000313" key="2">
    <source>
        <dbReference type="EMBL" id="SGZ47397.1"/>
    </source>
</evidence>
<dbReference type="STRING" id="45354.A0A1L0B8T2"/>
<keyword evidence="3" id="KW-1185">Reference proteome</keyword>
<organism evidence="2 3">
    <name type="scientific">Sungouiella intermedia</name>
    <dbReference type="NCBI Taxonomy" id="45354"/>
    <lineage>
        <taxon>Eukaryota</taxon>
        <taxon>Fungi</taxon>
        <taxon>Dikarya</taxon>
        <taxon>Ascomycota</taxon>
        <taxon>Saccharomycotina</taxon>
        <taxon>Pichiomycetes</taxon>
        <taxon>Metschnikowiaceae</taxon>
        <taxon>Sungouiella</taxon>
    </lineage>
</organism>
<dbReference type="AlphaFoldDB" id="A0A1L0B8T2"/>
<dbReference type="PANTHER" id="PTHR21575">
    <property type="entry name" value="PROTEIN HID1"/>
    <property type="match status" value="1"/>
</dbReference>
<sequence length="998" mass="112525">MKTPEEKIQFKNHFFKLGQGRIIPVSDDKYWLVFWNVPRELTDIFDLLTPYDIQTVRDQNLPNVLLFVYVLALKTLHFATNFSSRKHLELLNCLRLLSKVIPFIYELPNYSSEIEPALFWSRKFTPLNFLLASPGITLDSSATVVISDEEPVLAASLATALVELLLKPGFTVDEQDGKLANGMLSNGTASSKLILWEPGIGGSGKYRPPNSIHDSNRVEVLRTLLVLISSSFYEKPSTVISQGSRFLTFMVACLPRSNLVSMVCSLFNITCRSARKTDECGLVFDNTALSELRYLCVSYSVQLLTAMLVHPIPSLETTQLLLDNQLTTSKKPLNVVRLFFGNLSRDSELLFMVSHLLNILKFPFQSQEDRTKSQPSPWALEATIILWELLQCNKNFRNTIAHRLVVSLAPYLLYHVFAFHNNPQYSNIVKISAYFLFYISTEELWVETLVLPMSNSVIDAFPSDFQSLHVTSTRDFLIVHICDILRGVSPTGHIKLPAHLLSFLMPTLVEILYNITPVINKNIEGTSIASKRMANINAYGGLSYLACSALTQLLVKFSTKTFLLEEPRNAEMLALILRALCTTAIKQPTASRMLLFTFMKNEKIYDGIWSVIYGLGNEYFYSENMKLMNVQEDEEESNDPETALTSPVYGSFTSRPVTSPDQHSINSVTTNEDYFPGFKDSLNNSLTNSLISILPEETEETDEDDESALRDALRPPLPTGMSLKAKEKLPQDSSLSQTWGGNDALRIIITIIIPHIKLELEDLLSKEDDSFDNFYVVTQIERSNLKAVIEQNRVQINYDFLPDTPVDTLPFNWSSLSLGWYVSTFYFDIYNSTETVRKFVKTSKTLMNNISSSIAVLSKFASNWSGLGTPAPNSHQDQITIDYVERGSCWLNLWESSNVRLFKIKANDNDKFFNAFGLKFGNATPNIGGANDITHSLARRFSDFRSRSIVSSTTSIPQTIDELPDGPRLSKRNSVSSLHSLNTLNRSRSNTPRNSFST</sequence>
<protein>
    <submittedName>
        <fullName evidence="2">CIC11C00000004401</fullName>
    </submittedName>
</protein>
<feature type="region of interest" description="Disordered" evidence="1">
    <location>
        <begin position="697"/>
        <end position="728"/>
    </location>
</feature>
<name>A0A1L0B8T2_9ASCO</name>
<dbReference type="PANTHER" id="PTHR21575:SF12">
    <property type="entry name" value="PROTEIN HID1"/>
    <property type="match status" value="1"/>
</dbReference>
<accession>A0A1L0B8T2</accession>
<dbReference type="GO" id="GO:0000138">
    <property type="term" value="C:Golgi trans cisterna"/>
    <property type="evidence" value="ECO:0007669"/>
    <property type="project" value="TreeGrafter"/>
</dbReference>
<feature type="region of interest" description="Disordered" evidence="1">
    <location>
        <begin position="633"/>
        <end position="666"/>
    </location>
</feature>
<dbReference type="Proteomes" id="UP000182334">
    <property type="component" value="Chromosome I"/>
</dbReference>
<reference evidence="2 3" key="1">
    <citation type="submission" date="2016-10" db="EMBL/GenBank/DDBJ databases">
        <authorList>
            <person name="de Groot N.N."/>
        </authorList>
    </citation>
    <scope>NUCLEOTIDE SEQUENCE [LARGE SCALE GENOMIC DNA]</scope>
    <source>
        <strain evidence="2 3">CBS 141442</strain>
    </source>
</reference>
<dbReference type="GO" id="GO:0005797">
    <property type="term" value="C:Golgi medial cisterna"/>
    <property type="evidence" value="ECO:0007669"/>
    <property type="project" value="TreeGrafter"/>
</dbReference>
<dbReference type="Pfam" id="PF12722">
    <property type="entry name" value="Hid1"/>
    <property type="match status" value="1"/>
</dbReference>
<evidence type="ECO:0000313" key="3">
    <source>
        <dbReference type="Proteomes" id="UP000182334"/>
    </source>
</evidence>
<evidence type="ECO:0000256" key="1">
    <source>
        <dbReference type="SAM" id="MobiDB-lite"/>
    </source>
</evidence>